<dbReference type="InterPro" id="IPR017871">
    <property type="entry name" value="ABC_transporter-like_CS"/>
</dbReference>
<feature type="transmembrane region" description="Helical" evidence="7">
    <location>
        <begin position="145"/>
        <end position="162"/>
    </location>
</feature>
<dbReference type="PROSITE" id="PS50893">
    <property type="entry name" value="ABC_TRANSPORTER_2"/>
    <property type="match status" value="1"/>
</dbReference>
<accession>A0A9W5X3Y8</accession>
<reference evidence="10" key="2">
    <citation type="submission" date="2020-09" db="EMBL/GenBank/DDBJ databases">
        <authorList>
            <person name="Sun Q."/>
            <person name="Zhou Y."/>
        </authorList>
    </citation>
    <scope>NUCLEOTIDE SEQUENCE</scope>
    <source>
        <strain evidence="10">CGMCC 1.15454</strain>
    </source>
</reference>
<dbReference type="PANTHER" id="PTHR24221">
    <property type="entry name" value="ATP-BINDING CASSETTE SUB-FAMILY B"/>
    <property type="match status" value="1"/>
</dbReference>
<evidence type="ECO:0000313" key="10">
    <source>
        <dbReference type="EMBL" id="GGB29892.1"/>
    </source>
</evidence>
<dbReference type="GO" id="GO:0016887">
    <property type="term" value="F:ATP hydrolysis activity"/>
    <property type="evidence" value="ECO:0007669"/>
    <property type="project" value="InterPro"/>
</dbReference>
<keyword evidence="4 10" id="KW-0067">ATP-binding</keyword>
<feature type="transmembrane region" description="Helical" evidence="7">
    <location>
        <begin position="12"/>
        <end position="36"/>
    </location>
</feature>
<feature type="transmembrane region" description="Helical" evidence="7">
    <location>
        <begin position="246"/>
        <end position="275"/>
    </location>
</feature>
<dbReference type="InterPro" id="IPR036640">
    <property type="entry name" value="ABC1_TM_sf"/>
</dbReference>
<dbReference type="Proteomes" id="UP000621492">
    <property type="component" value="Unassembled WGS sequence"/>
</dbReference>
<dbReference type="PROSITE" id="PS00211">
    <property type="entry name" value="ABC_TRANSPORTER_1"/>
    <property type="match status" value="1"/>
</dbReference>
<evidence type="ECO:0000256" key="6">
    <source>
        <dbReference type="ARBA" id="ARBA00023136"/>
    </source>
</evidence>
<keyword evidence="3" id="KW-0547">Nucleotide-binding</keyword>
<dbReference type="AlphaFoldDB" id="A0A9W5X3Y8"/>
<keyword evidence="2 7" id="KW-0812">Transmembrane</keyword>
<dbReference type="InterPro" id="IPR003593">
    <property type="entry name" value="AAA+_ATPase"/>
</dbReference>
<dbReference type="InterPro" id="IPR003439">
    <property type="entry name" value="ABC_transporter-like_ATP-bd"/>
</dbReference>
<keyword evidence="6 7" id="KW-0472">Membrane</keyword>
<feature type="transmembrane region" description="Helical" evidence="7">
    <location>
        <begin position="48"/>
        <end position="68"/>
    </location>
</feature>
<evidence type="ECO:0000259" key="9">
    <source>
        <dbReference type="PROSITE" id="PS50929"/>
    </source>
</evidence>
<comment type="caution">
    <text evidence="10">The sequence shown here is derived from an EMBL/GenBank/DDBJ whole genome shotgun (WGS) entry which is preliminary data.</text>
</comment>
<dbReference type="SUPFAM" id="SSF90123">
    <property type="entry name" value="ABC transporter transmembrane region"/>
    <property type="match status" value="1"/>
</dbReference>
<dbReference type="SUPFAM" id="SSF52540">
    <property type="entry name" value="P-loop containing nucleoside triphosphate hydrolases"/>
    <property type="match status" value="1"/>
</dbReference>
<dbReference type="RefSeq" id="WP_155554962.1">
    <property type="nucleotide sequence ID" value="NZ_BMJD01000002.1"/>
</dbReference>
<dbReference type="GO" id="GO:0034040">
    <property type="term" value="F:ATPase-coupled lipid transmembrane transporter activity"/>
    <property type="evidence" value="ECO:0007669"/>
    <property type="project" value="TreeGrafter"/>
</dbReference>
<dbReference type="InterPro" id="IPR027417">
    <property type="entry name" value="P-loop_NTPase"/>
</dbReference>
<feature type="domain" description="ABC transmembrane type-1" evidence="9">
    <location>
        <begin position="13"/>
        <end position="290"/>
    </location>
</feature>
<evidence type="ECO:0000259" key="8">
    <source>
        <dbReference type="PROSITE" id="PS50893"/>
    </source>
</evidence>
<dbReference type="SMART" id="SM00382">
    <property type="entry name" value="AAA"/>
    <property type="match status" value="1"/>
</dbReference>
<evidence type="ECO:0000256" key="7">
    <source>
        <dbReference type="SAM" id="Phobius"/>
    </source>
</evidence>
<dbReference type="EMBL" id="BMJD01000002">
    <property type="protein sequence ID" value="GGB29892.1"/>
    <property type="molecule type" value="Genomic_DNA"/>
</dbReference>
<keyword evidence="5 7" id="KW-1133">Transmembrane helix</keyword>
<dbReference type="GO" id="GO:0140359">
    <property type="term" value="F:ABC-type transporter activity"/>
    <property type="evidence" value="ECO:0007669"/>
    <property type="project" value="InterPro"/>
</dbReference>
<evidence type="ECO:0000313" key="11">
    <source>
        <dbReference type="Proteomes" id="UP000621492"/>
    </source>
</evidence>
<gene>
    <name evidence="10" type="ORF">GCM10011409_04040</name>
</gene>
<evidence type="ECO:0000256" key="2">
    <source>
        <dbReference type="ARBA" id="ARBA00022692"/>
    </source>
</evidence>
<dbReference type="InterPro" id="IPR011527">
    <property type="entry name" value="ABC1_TM_dom"/>
</dbReference>
<dbReference type="PROSITE" id="PS50929">
    <property type="entry name" value="ABC_TM1F"/>
    <property type="match status" value="1"/>
</dbReference>
<evidence type="ECO:0000256" key="5">
    <source>
        <dbReference type="ARBA" id="ARBA00022989"/>
    </source>
</evidence>
<dbReference type="PANTHER" id="PTHR24221:SF654">
    <property type="entry name" value="ATP-BINDING CASSETTE SUB-FAMILY B MEMBER 6"/>
    <property type="match status" value="1"/>
</dbReference>
<name>A0A9W5X3Y8_9BACI</name>
<dbReference type="GO" id="GO:0005886">
    <property type="term" value="C:plasma membrane"/>
    <property type="evidence" value="ECO:0007669"/>
    <property type="project" value="UniProtKB-SubCell"/>
</dbReference>
<evidence type="ECO:0000256" key="1">
    <source>
        <dbReference type="ARBA" id="ARBA00004651"/>
    </source>
</evidence>
<evidence type="ECO:0000256" key="3">
    <source>
        <dbReference type="ARBA" id="ARBA00022741"/>
    </source>
</evidence>
<dbReference type="InterPro" id="IPR039421">
    <property type="entry name" value="Type_1_exporter"/>
</dbReference>
<dbReference type="Gene3D" id="1.20.1560.10">
    <property type="entry name" value="ABC transporter type 1, transmembrane domain"/>
    <property type="match status" value="1"/>
</dbReference>
<sequence length="528" mass="60398">MKHFLLTKKTYILVSIILTVFMAIITMAIPLLLVNIFNDSFDVNYTNFMYLIIFMFVTYIIQIALVIFRENFAEVFNGNYAKGLYQKMYNMKYDKLLSLETTYIVERIGQAVDALYMFISNSFVSIVSNSIIILISLIILGSIDIYLALILFLLLPLNYLGYKAINKRLHAKSMAMQEETAAGYKEIISVFKNIDHIKQEESFANIENLISHSLDKIYKSRSSVNKFGQSTSLIIKLINNFVQNLMFLWLGFMVMANESLISDLVIVSIIFPIYFTAIQSLTNVNLEVRDLQVSREFIKNELEGNIEDDSDVMLDEIKEIAFHDVSYHIGDHRYHFPIHEAFKKGDIVFVKGTSGVGKSSLMKLLLKYRVGNGIQINQQDINTYNNSALRGKIFYLSQDFTLLPMSIKDNILFGKDGTKVDWETLKTSDLLTSVLESKTLDSDIYEFGTNLSGGEKQRIMISKLLIEEFDVVILDEVTSNIDKDSSELILNTLLHNSGDKISFIISHDPMIRLFCNRELVVTSDKKKV</sequence>
<reference evidence="10" key="1">
    <citation type="journal article" date="2014" name="Int. J. Syst. Evol. Microbiol.">
        <title>Complete genome sequence of Corynebacterium casei LMG S-19264T (=DSM 44701T), isolated from a smear-ripened cheese.</title>
        <authorList>
            <consortium name="US DOE Joint Genome Institute (JGI-PGF)"/>
            <person name="Walter F."/>
            <person name="Albersmeier A."/>
            <person name="Kalinowski J."/>
            <person name="Ruckert C."/>
        </authorList>
    </citation>
    <scope>NUCLEOTIDE SEQUENCE</scope>
    <source>
        <strain evidence="10">CGMCC 1.15454</strain>
    </source>
</reference>
<dbReference type="Pfam" id="PF00664">
    <property type="entry name" value="ABC_membrane"/>
    <property type="match status" value="1"/>
</dbReference>
<organism evidence="10 11">
    <name type="scientific">Lentibacillus populi</name>
    <dbReference type="NCBI Taxonomy" id="1827502"/>
    <lineage>
        <taxon>Bacteria</taxon>
        <taxon>Bacillati</taxon>
        <taxon>Bacillota</taxon>
        <taxon>Bacilli</taxon>
        <taxon>Bacillales</taxon>
        <taxon>Bacillaceae</taxon>
        <taxon>Lentibacillus</taxon>
    </lineage>
</organism>
<proteinExistence type="predicted"/>
<feature type="transmembrane region" description="Helical" evidence="7">
    <location>
        <begin position="114"/>
        <end position="139"/>
    </location>
</feature>
<keyword evidence="11" id="KW-1185">Reference proteome</keyword>
<dbReference type="GO" id="GO:0005524">
    <property type="term" value="F:ATP binding"/>
    <property type="evidence" value="ECO:0007669"/>
    <property type="project" value="UniProtKB-KW"/>
</dbReference>
<dbReference type="Gene3D" id="3.40.50.300">
    <property type="entry name" value="P-loop containing nucleotide triphosphate hydrolases"/>
    <property type="match status" value="1"/>
</dbReference>
<evidence type="ECO:0000256" key="4">
    <source>
        <dbReference type="ARBA" id="ARBA00022840"/>
    </source>
</evidence>
<dbReference type="Pfam" id="PF00005">
    <property type="entry name" value="ABC_tran"/>
    <property type="match status" value="1"/>
</dbReference>
<feature type="domain" description="ABC transporter" evidence="8">
    <location>
        <begin position="320"/>
        <end position="528"/>
    </location>
</feature>
<comment type="subcellular location">
    <subcellularLocation>
        <location evidence="1">Cell membrane</location>
        <topology evidence="1">Multi-pass membrane protein</topology>
    </subcellularLocation>
</comment>
<protein>
    <submittedName>
        <fullName evidence="10">ABC transporter ATP-binding protein</fullName>
    </submittedName>
</protein>